<evidence type="ECO:0000256" key="2">
    <source>
        <dbReference type="ARBA" id="ARBA00010312"/>
    </source>
</evidence>
<evidence type="ECO:0000259" key="6">
    <source>
        <dbReference type="Pfam" id="PF00384"/>
    </source>
</evidence>
<gene>
    <name evidence="9" type="ORF">METZ01_LOCUS103803</name>
</gene>
<evidence type="ECO:0000256" key="5">
    <source>
        <dbReference type="ARBA" id="ARBA00023002"/>
    </source>
</evidence>
<dbReference type="PROSITE" id="PS00932">
    <property type="entry name" value="MOLYBDOPTERIN_PROK_3"/>
    <property type="match status" value="1"/>
</dbReference>
<protein>
    <recommendedName>
        <fullName evidence="10">Pyrogallol hydroxytransferase large subunit</fullName>
    </recommendedName>
</protein>
<comment type="similarity">
    <text evidence="2">Belongs to the prokaryotic molybdopterin-containing oxidoreductase family.</text>
</comment>
<dbReference type="PANTHER" id="PTHR43742:SF10">
    <property type="entry name" value="TRIMETHYLAMINE-N-OXIDE REDUCTASE 2"/>
    <property type="match status" value="1"/>
</dbReference>
<keyword evidence="5" id="KW-0560">Oxidoreductase</keyword>
<reference evidence="9" key="1">
    <citation type="submission" date="2018-05" db="EMBL/GenBank/DDBJ databases">
        <authorList>
            <person name="Lanie J.A."/>
            <person name="Ng W.-L."/>
            <person name="Kazmierczak K.M."/>
            <person name="Andrzejewski T.M."/>
            <person name="Davidsen T.M."/>
            <person name="Wayne K.J."/>
            <person name="Tettelin H."/>
            <person name="Glass J.I."/>
            <person name="Rusch D."/>
            <person name="Podicherti R."/>
            <person name="Tsui H.-C.T."/>
            <person name="Winkler M.E."/>
        </authorList>
    </citation>
    <scope>NUCLEOTIDE SEQUENCE</scope>
</reference>
<dbReference type="GO" id="GO:0030151">
    <property type="term" value="F:molybdenum ion binding"/>
    <property type="evidence" value="ECO:0007669"/>
    <property type="project" value="TreeGrafter"/>
</dbReference>
<dbReference type="InterPro" id="IPR049032">
    <property type="entry name" value="AhtL-like_N"/>
</dbReference>
<dbReference type="GO" id="GO:0009055">
    <property type="term" value="F:electron transfer activity"/>
    <property type="evidence" value="ECO:0007669"/>
    <property type="project" value="TreeGrafter"/>
</dbReference>
<dbReference type="InterPro" id="IPR006657">
    <property type="entry name" value="MoPterin_dinucl-bd_dom"/>
</dbReference>
<name>A0A381WEJ5_9ZZZZ</name>
<dbReference type="SUPFAM" id="SSF53706">
    <property type="entry name" value="Formate dehydrogenase/DMSO reductase, domains 1-3"/>
    <property type="match status" value="1"/>
</dbReference>
<dbReference type="GO" id="GO:0030288">
    <property type="term" value="C:outer membrane-bounded periplasmic space"/>
    <property type="evidence" value="ECO:0007669"/>
    <property type="project" value="TreeGrafter"/>
</dbReference>
<evidence type="ECO:0000256" key="3">
    <source>
        <dbReference type="ARBA" id="ARBA00022505"/>
    </source>
</evidence>
<accession>A0A381WEJ5</accession>
<dbReference type="InterPro" id="IPR050612">
    <property type="entry name" value="Prok_Mopterin_Oxidored"/>
</dbReference>
<keyword evidence="4" id="KW-0479">Metal-binding</keyword>
<dbReference type="GO" id="GO:0043546">
    <property type="term" value="F:molybdopterin cofactor binding"/>
    <property type="evidence" value="ECO:0007669"/>
    <property type="project" value="InterPro"/>
</dbReference>
<dbReference type="Pfam" id="PF21423">
    <property type="entry name" value="AhtL-like_1st"/>
    <property type="match status" value="1"/>
</dbReference>
<evidence type="ECO:0000256" key="1">
    <source>
        <dbReference type="ARBA" id="ARBA00001942"/>
    </source>
</evidence>
<evidence type="ECO:0000259" key="8">
    <source>
        <dbReference type="Pfam" id="PF21423"/>
    </source>
</evidence>
<dbReference type="InterPro" id="IPR006655">
    <property type="entry name" value="Mopterin_OxRdtase_prok_CS"/>
</dbReference>
<feature type="domain" description="Pyrogallol hydroxytransferase large subunit-like N-terminal" evidence="8">
    <location>
        <begin position="143"/>
        <end position="197"/>
    </location>
</feature>
<dbReference type="Pfam" id="PF01568">
    <property type="entry name" value="Molydop_binding"/>
    <property type="match status" value="1"/>
</dbReference>
<dbReference type="InterPro" id="IPR009010">
    <property type="entry name" value="Asp_de-COase-like_dom_sf"/>
</dbReference>
<dbReference type="Gene3D" id="3.40.228.10">
    <property type="entry name" value="Dimethylsulfoxide Reductase, domain 2"/>
    <property type="match status" value="1"/>
</dbReference>
<evidence type="ECO:0008006" key="10">
    <source>
        <dbReference type="Google" id="ProtNLM"/>
    </source>
</evidence>
<dbReference type="GO" id="GO:0016491">
    <property type="term" value="F:oxidoreductase activity"/>
    <property type="evidence" value="ECO:0007669"/>
    <property type="project" value="UniProtKB-KW"/>
</dbReference>
<organism evidence="9">
    <name type="scientific">marine metagenome</name>
    <dbReference type="NCBI Taxonomy" id="408172"/>
    <lineage>
        <taxon>unclassified sequences</taxon>
        <taxon>metagenomes</taxon>
        <taxon>ecological metagenomes</taxon>
    </lineage>
</organism>
<dbReference type="InterPro" id="IPR006656">
    <property type="entry name" value="Mopterin_OxRdtase"/>
</dbReference>
<dbReference type="Gene3D" id="2.20.25.340">
    <property type="match status" value="1"/>
</dbReference>
<evidence type="ECO:0000256" key="4">
    <source>
        <dbReference type="ARBA" id="ARBA00022723"/>
    </source>
</evidence>
<dbReference type="EMBL" id="UINC01011563">
    <property type="protein sequence ID" value="SVA50949.1"/>
    <property type="molecule type" value="Genomic_DNA"/>
</dbReference>
<dbReference type="Pfam" id="PF00384">
    <property type="entry name" value="Molybdopterin"/>
    <property type="match status" value="1"/>
</dbReference>
<dbReference type="SUPFAM" id="SSF50692">
    <property type="entry name" value="ADC-like"/>
    <property type="match status" value="1"/>
</dbReference>
<dbReference type="PANTHER" id="PTHR43742">
    <property type="entry name" value="TRIMETHYLAMINE-N-OXIDE REDUCTASE"/>
    <property type="match status" value="1"/>
</dbReference>
<sequence length="1004" mass="112644">MKFSLILYGLHWALRFSSWRYAGFKKRLKEKDLKVQIRVADNSVGRTFTFRHGRVTSRSGVQSDVDVDISVKSAALGAELMSPPIDHLKRIEAIKSFSLIAAGPDELVNWFSETIYMVQRASWRWGTPVSNGEIRYVNNTNGGPVFVYAKGGKIVRLTPIDFDKDDPDTWTIEARGRQFSPPRKSSISPHGLASKSLVYSKDRNLYPMKRVDFDPNGKRNPQNRGTSGYERISWEEALDIVEAEIKRVNRQYGPGAILAARSSHHTWGNVGYYISAYNRFINIIGATTTLLNPDSWEGWYWGAMHHYGHSMRNGAAEIYGQVEDCLKEADLIVFWASDPEVTNGVYGSFEGTIRRQWAKELGIKMIHIDPYLNETAAFLGGKWIAPRPSTSPALAQAITYVWVTEGLYDQEYVKTRTTGFDKWRAYILGQDDEGIARTPEWAAEETGVPARDIRALAREWASKKTYLSAGSMGTTLGGACRSATGAQWARSMICLMAMQGLGKPGINFGGLQFGSPIDYNFYFPGYAEGGFSGDLQNSGNAISLYQRMPHLISMNPTQQSVPRLKMAEAILEGKAEGYPIDIRSIEGQFFPVRYPSPGHSEVKIMYKYGGSYIGTQPDSNRYVKMYQSEKLEFVVAQAIWNEGEVKFADIILPACTNFERWDIGEWANPGGYGYDWIGQLNHRVIGIQHPAIEPLGESKSDFQIFHEVSKRLGHGAYFSEGLTELDWVKRIFDASDLPKHISWKKFLRKGYYVVPPEPEATRPKTSYRWFAEGRKKDVPEPHPLPGSYGENFLDGLQTQSGKIEFESSSLKRFGKDPERPPLNKYIPAWEGIHSADLIAKYPIQLISPHARYSFHTKGDGKNSAINDITDHRREIDGYFYWIARLNPSDAASRGIKENDLVKLYNDRGAVICAAHVTHRVKPGMIHSRQASAIYDPVGKPGYSADRGGCVNQLTPNRTQSLKTHSAAYNSCLIEVELWDGDPDIGGGIRSTVEDVDEPVSVLAE</sequence>
<evidence type="ECO:0000259" key="7">
    <source>
        <dbReference type="Pfam" id="PF01568"/>
    </source>
</evidence>
<feature type="domain" description="Molybdopterin oxidoreductase" evidence="6">
    <location>
        <begin position="205"/>
        <end position="711"/>
    </location>
</feature>
<comment type="cofactor">
    <cofactor evidence="1">
        <name>Mo-bis(molybdopterin guanine dinucleotide)</name>
        <dbReference type="ChEBI" id="CHEBI:60539"/>
    </cofactor>
</comment>
<dbReference type="AlphaFoldDB" id="A0A381WEJ5"/>
<dbReference type="Gene3D" id="2.40.40.20">
    <property type="match status" value="1"/>
</dbReference>
<feature type="domain" description="Molybdopterin dinucleotide-binding" evidence="7">
    <location>
        <begin position="882"/>
        <end position="971"/>
    </location>
</feature>
<dbReference type="Gene3D" id="3.40.50.740">
    <property type="match status" value="2"/>
</dbReference>
<evidence type="ECO:0000313" key="9">
    <source>
        <dbReference type="EMBL" id="SVA50949.1"/>
    </source>
</evidence>
<keyword evidence="3" id="KW-0500">Molybdenum</keyword>
<dbReference type="GO" id="GO:0009061">
    <property type="term" value="P:anaerobic respiration"/>
    <property type="evidence" value="ECO:0007669"/>
    <property type="project" value="TreeGrafter"/>
</dbReference>
<proteinExistence type="inferred from homology"/>